<accession>A0A918D2F6</accession>
<dbReference type="EMBL" id="BMOS01000014">
    <property type="protein sequence ID" value="GGN59500.1"/>
    <property type="molecule type" value="Genomic_DNA"/>
</dbReference>
<comment type="caution">
    <text evidence="1">The sequence shown here is derived from an EMBL/GenBank/DDBJ whole genome shotgun (WGS) entry which is preliminary data.</text>
</comment>
<name>A0A918D2F6_9BACI</name>
<keyword evidence="2" id="KW-1185">Reference proteome</keyword>
<proteinExistence type="predicted"/>
<sequence length="69" mass="8497">MTHEELQSYQERFNEIDKCDEPIRTRRLGSLMNDLELTYNIPILYDREYNEKNEEVMNLYRAVSYARKF</sequence>
<gene>
    <name evidence="1" type="ORF">GCM10007971_22690</name>
</gene>
<evidence type="ECO:0000313" key="2">
    <source>
        <dbReference type="Proteomes" id="UP000624041"/>
    </source>
</evidence>
<dbReference type="AlphaFoldDB" id="A0A918D2F6"/>
<dbReference type="Proteomes" id="UP000624041">
    <property type="component" value="Unassembled WGS sequence"/>
</dbReference>
<dbReference type="RefSeq" id="WP_188857426.1">
    <property type="nucleotide sequence ID" value="NZ_BMOS01000014.1"/>
</dbReference>
<reference evidence="1" key="2">
    <citation type="submission" date="2020-09" db="EMBL/GenBank/DDBJ databases">
        <authorList>
            <person name="Sun Q."/>
            <person name="Ohkuma M."/>
        </authorList>
    </citation>
    <scope>NUCLEOTIDE SEQUENCE</scope>
    <source>
        <strain evidence="1">JCM 17251</strain>
    </source>
</reference>
<evidence type="ECO:0000313" key="1">
    <source>
        <dbReference type="EMBL" id="GGN59500.1"/>
    </source>
</evidence>
<reference evidence="1" key="1">
    <citation type="journal article" date="2014" name="Int. J. Syst. Evol. Microbiol.">
        <title>Complete genome sequence of Corynebacterium casei LMG S-19264T (=DSM 44701T), isolated from a smear-ripened cheese.</title>
        <authorList>
            <consortium name="US DOE Joint Genome Institute (JGI-PGF)"/>
            <person name="Walter F."/>
            <person name="Albersmeier A."/>
            <person name="Kalinowski J."/>
            <person name="Ruckert C."/>
        </authorList>
    </citation>
    <scope>NUCLEOTIDE SEQUENCE</scope>
    <source>
        <strain evidence="1">JCM 17251</strain>
    </source>
</reference>
<organism evidence="1 2">
    <name type="scientific">Oceanobacillus indicireducens</name>
    <dbReference type="NCBI Taxonomy" id="1004261"/>
    <lineage>
        <taxon>Bacteria</taxon>
        <taxon>Bacillati</taxon>
        <taxon>Bacillota</taxon>
        <taxon>Bacilli</taxon>
        <taxon>Bacillales</taxon>
        <taxon>Bacillaceae</taxon>
        <taxon>Oceanobacillus</taxon>
    </lineage>
</organism>
<protein>
    <submittedName>
        <fullName evidence="1">Uncharacterized protein</fullName>
    </submittedName>
</protein>